<keyword evidence="1" id="KW-0732">Signal</keyword>
<reference evidence="2 3" key="1">
    <citation type="journal article" date="2013" name="Int. J. Syst. Evol. Microbiol.">
        <title>Marinoscillum luteum sp. nov., isolated from marine sediment.</title>
        <authorList>
            <person name="Cha I.T."/>
            <person name="Park S.J."/>
            <person name="Kim S.J."/>
            <person name="Kim J.G."/>
            <person name="Jung M.Y."/>
            <person name="Shin K.S."/>
            <person name="Kwon K.K."/>
            <person name="Yang S.H."/>
            <person name="Seo Y.S."/>
            <person name="Rhee S.K."/>
        </authorList>
    </citation>
    <scope>NUCLEOTIDE SEQUENCE [LARGE SCALE GENOMIC DNA]</scope>
    <source>
        <strain evidence="2 3">KCTC 23939</strain>
    </source>
</reference>
<evidence type="ECO:0000256" key="1">
    <source>
        <dbReference type="SAM" id="SignalP"/>
    </source>
</evidence>
<proteinExistence type="predicted"/>
<feature type="chain" id="PRO_5047031649" description="DUF481 domain-containing protein" evidence="1">
    <location>
        <begin position="24"/>
        <end position="297"/>
    </location>
</feature>
<dbReference type="EMBL" id="JBIPKE010000004">
    <property type="protein sequence ID" value="MFH6981834.1"/>
    <property type="molecule type" value="Genomic_DNA"/>
</dbReference>
<dbReference type="Proteomes" id="UP001610063">
    <property type="component" value="Unassembled WGS sequence"/>
</dbReference>
<comment type="caution">
    <text evidence="2">The sequence shown here is derived from an EMBL/GenBank/DDBJ whole genome shotgun (WGS) entry which is preliminary data.</text>
</comment>
<accession>A0ABW7N566</accession>
<feature type="signal peptide" evidence="1">
    <location>
        <begin position="1"/>
        <end position="23"/>
    </location>
</feature>
<sequence>MQKIRPFGISLMLCLLIISEALGQITDNHFEVRVKNDNAGEISNWLHTGDDLGETHSLHLSAHLLKKHTLYNFRIILESTEYSALNIETAEPRDILFTELNSLQIAIDNNKFGDQSFFFSGAGGLYYIQGNKLTIGAAGQKYYMHKWVISKLYPKRYWIYDRSPVRDIFVPYVELKYGHNQLLFKTAHSSLFTVNNLEGRVAGKFHFSGIGARTYFDLKLSVERFNIQDVDIELEGFYLTNITQYQTAYLQIGTRINFEHVAVYTQINKPIKKYLDNPLIKYDDMELQFNYGFLFVF</sequence>
<dbReference type="RefSeq" id="WP_395415685.1">
    <property type="nucleotide sequence ID" value="NZ_JBIPKE010000004.1"/>
</dbReference>
<evidence type="ECO:0000313" key="2">
    <source>
        <dbReference type="EMBL" id="MFH6981834.1"/>
    </source>
</evidence>
<evidence type="ECO:0008006" key="4">
    <source>
        <dbReference type="Google" id="ProtNLM"/>
    </source>
</evidence>
<organism evidence="2 3">
    <name type="scientific">Marinoscillum luteum</name>
    <dbReference type="NCBI Taxonomy" id="861051"/>
    <lineage>
        <taxon>Bacteria</taxon>
        <taxon>Pseudomonadati</taxon>
        <taxon>Bacteroidota</taxon>
        <taxon>Cytophagia</taxon>
        <taxon>Cytophagales</taxon>
        <taxon>Reichenbachiellaceae</taxon>
        <taxon>Marinoscillum</taxon>
    </lineage>
</organism>
<keyword evidence="3" id="KW-1185">Reference proteome</keyword>
<gene>
    <name evidence="2" type="ORF">ACHKAR_00215</name>
</gene>
<name>A0ABW7N566_9BACT</name>
<protein>
    <recommendedName>
        <fullName evidence="4">DUF481 domain-containing protein</fullName>
    </recommendedName>
</protein>
<evidence type="ECO:0000313" key="3">
    <source>
        <dbReference type="Proteomes" id="UP001610063"/>
    </source>
</evidence>